<reference evidence="3 4" key="1">
    <citation type="journal article" date="2017" name="Nat. Commun.">
        <title>Genome assembly with in vitro proximity ligation data and whole-genome triplication in lettuce.</title>
        <authorList>
            <person name="Reyes-Chin-Wo S."/>
            <person name="Wang Z."/>
            <person name="Yang X."/>
            <person name="Kozik A."/>
            <person name="Arikit S."/>
            <person name="Song C."/>
            <person name="Xia L."/>
            <person name="Froenicke L."/>
            <person name="Lavelle D.O."/>
            <person name="Truco M.J."/>
            <person name="Xia R."/>
            <person name="Zhu S."/>
            <person name="Xu C."/>
            <person name="Xu H."/>
            <person name="Xu X."/>
            <person name="Cox K."/>
            <person name="Korf I."/>
            <person name="Meyers B.C."/>
            <person name="Michelmore R.W."/>
        </authorList>
    </citation>
    <scope>NUCLEOTIDE SEQUENCE [LARGE SCALE GENOMIC DNA]</scope>
    <source>
        <strain evidence="4">cv. Salinas</strain>
        <tissue evidence="3">Seedlings</tissue>
    </source>
</reference>
<dbReference type="EMBL" id="NBSK02000001">
    <property type="protein sequence ID" value="KAJ0224732.1"/>
    <property type="molecule type" value="Genomic_DNA"/>
</dbReference>
<dbReference type="PANTHER" id="PTHR46444:SF19">
    <property type="entry name" value="OS02G0745600 PROTEIN"/>
    <property type="match status" value="1"/>
</dbReference>
<evidence type="ECO:0000313" key="4">
    <source>
        <dbReference type="Proteomes" id="UP000235145"/>
    </source>
</evidence>
<gene>
    <name evidence="3" type="ORF">LSAT_V11C100012910</name>
</gene>
<dbReference type="PROSITE" id="PS51222">
    <property type="entry name" value="DCD"/>
    <property type="match status" value="1"/>
</dbReference>
<dbReference type="AlphaFoldDB" id="A0A9R1XXI9"/>
<proteinExistence type="predicted"/>
<name>A0A9R1XXI9_LACSA</name>
<dbReference type="Proteomes" id="UP000235145">
    <property type="component" value="Unassembled WGS sequence"/>
</dbReference>
<dbReference type="Pfam" id="PF10539">
    <property type="entry name" value="Dev_Cell_Death"/>
    <property type="match status" value="1"/>
</dbReference>
<comment type="caution">
    <text evidence="3">The sequence shown here is derived from an EMBL/GenBank/DDBJ whole genome shotgun (WGS) entry which is preliminary data.</text>
</comment>
<feature type="domain" description="DCD" evidence="2">
    <location>
        <begin position="47"/>
        <end position="173"/>
    </location>
</feature>
<dbReference type="PANTHER" id="PTHR46444">
    <property type="entry name" value="DCD (DEVELOPMENT AND CELL DEATH) DOMAIN PROTEIN-RELATED"/>
    <property type="match status" value="1"/>
</dbReference>
<dbReference type="InterPro" id="IPR013989">
    <property type="entry name" value="Dev_and_cell_death_domain"/>
</dbReference>
<protein>
    <recommendedName>
        <fullName evidence="2">DCD domain-containing protein</fullName>
    </recommendedName>
</protein>
<accession>A0A9R1XXI9</accession>
<feature type="region of interest" description="Disordered" evidence="1">
    <location>
        <begin position="300"/>
        <end position="319"/>
    </location>
</feature>
<evidence type="ECO:0000313" key="3">
    <source>
        <dbReference type="EMBL" id="KAJ0224732.1"/>
    </source>
</evidence>
<evidence type="ECO:0000259" key="2">
    <source>
        <dbReference type="PROSITE" id="PS51222"/>
    </source>
</evidence>
<keyword evidence="4" id="KW-1185">Reference proteome</keyword>
<evidence type="ECO:0000256" key="1">
    <source>
        <dbReference type="SAM" id="MobiDB-lite"/>
    </source>
</evidence>
<dbReference type="OrthoDB" id="1920894at2759"/>
<dbReference type="SMART" id="SM00767">
    <property type="entry name" value="DCD"/>
    <property type="match status" value="1"/>
</dbReference>
<organism evidence="3 4">
    <name type="scientific">Lactuca sativa</name>
    <name type="common">Garden lettuce</name>
    <dbReference type="NCBI Taxonomy" id="4236"/>
    <lineage>
        <taxon>Eukaryota</taxon>
        <taxon>Viridiplantae</taxon>
        <taxon>Streptophyta</taxon>
        <taxon>Embryophyta</taxon>
        <taxon>Tracheophyta</taxon>
        <taxon>Spermatophyta</taxon>
        <taxon>Magnoliopsida</taxon>
        <taxon>eudicotyledons</taxon>
        <taxon>Gunneridae</taxon>
        <taxon>Pentapetalae</taxon>
        <taxon>asterids</taxon>
        <taxon>campanulids</taxon>
        <taxon>Asterales</taxon>
        <taxon>Asteraceae</taxon>
        <taxon>Cichorioideae</taxon>
        <taxon>Cichorieae</taxon>
        <taxon>Lactucinae</taxon>
        <taxon>Lactuca</taxon>
    </lineage>
</organism>
<sequence>MAKKQGQDSSRPPAKKHFKKLTNNISKDTVHHSSENSALASVNDKKEEFCGYIFMCSGKTKPECYINRVFGLPSGRRQVVEKIKPGTKLFLFDTDVKLLYGVYEASSNGGMNLESAAFGGMFPAQVRFKIYKESLPLPLGTFRHAIKENYQGSKFAPELNSQQVGALLSLFRPIPAQYPTAPNGAPEPQRIPATNNINGWINSSLTTPLQNTYRQPIHNLPQLGQQNGLNLNPNLHNCHPVVAPAHQAPPLYHQPYPRYMTMHPCDQRFGLDADRYLGHNSYPIPPVAYGSPLHLRPMTPYGGPHPPQSHTQSQGHEVPVSSYYLNHAGLR</sequence>